<evidence type="ECO:0000313" key="2">
    <source>
        <dbReference type="Proteomes" id="UP000249081"/>
    </source>
</evidence>
<dbReference type="EMBL" id="QBMN01000040">
    <property type="protein sequence ID" value="PZO42853.1"/>
    <property type="molecule type" value="Genomic_DNA"/>
</dbReference>
<sequence>MSGCYLADLRVEYRFWGYYPAKVPDNTPEPGVIQCLPMSPPPRLLDQVMEAIRLKTIYIHVLNRGGRGVRSPLDIG</sequence>
<accession>A0A2W4WCN5</accession>
<name>A0A2W4WCN5_9CYAN</name>
<organism evidence="1 2">
    <name type="scientific">Shackletoniella antarctica</name>
    <dbReference type="NCBI Taxonomy" id="268115"/>
    <lineage>
        <taxon>Bacteria</taxon>
        <taxon>Bacillati</taxon>
        <taxon>Cyanobacteriota</taxon>
        <taxon>Cyanophyceae</taxon>
        <taxon>Oculatellales</taxon>
        <taxon>Oculatellaceae</taxon>
        <taxon>Shackletoniella</taxon>
    </lineage>
</organism>
<reference evidence="1 2" key="2">
    <citation type="submission" date="2018-06" db="EMBL/GenBank/DDBJ databases">
        <title>Metagenomic assembly of (sub)arctic Cyanobacteria and their associated microbiome from non-axenic cultures.</title>
        <authorList>
            <person name="Baurain D."/>
        </authorList>
    </citation>
    <scope>NUCLEOTIDE SEQUENCE [LARGE SCALE GENOMIC DNA]</scope>
    <source>
        <strain evidence="1">ULC041bin1</strain>
    </source>
</reference>
<evidence type="ECO:0000313" key="1">
    <source>
        <dbReference type="EMBL" id="PZO42853.1"/>
    </source>
</evidence>
<proteinExistence type="predicted"/>
<protein>
    <submittedName>
        <fullName evidence="1">Uncharacterized protein</fullName>
    </submittedName>
</protein>
<dbReference type="Proteomes" id="UP000249081">
    <property type="component" value="Unassembled WGS sequence"/>
</dbReference>
<reference evidence="2" key="1">
    <citation type="submission" date="2018-04" db="EMBL/GenBank/DDBJ databases">
        <authorList>
            <person name="Cornet L."/>
        </authorList>
    </citation>
    <scope>NUCLEOTIDE SEQUENCE [LARGE SCALE GENOMIC DNA]</scope>
</reference>
<dbReference type="AlphaFoldDB" id="A0A2W4WCN5"/>
<comment type="caution">
    <text evidence="1">The sequence shown here is derived from an EMBL/GenBank/DDBJ whole genome shotgun (WGS) entry which is preliminary data.</text>
</comment>
<gene>
    <name evidence="1" type="ORF">DCF17_07655</name>
</gene>